<comment type="caution">
    <text evidence="1">The sequence shown here is derived from an EMBL/GenBank/DDBJ whole genome shotgun (WGS) entry which is preliminary data.</text>
</comment>
<organism evidence="1 2">
    <name type="scientific">Oharaeibacter diazotrophicus</name>
    <dbReference type="NCBI Taxonomy" id="1920512"/>
    <lineage>
        <taxon>Bacteria</taxon>
        <taxon>Pseudomonadati</taxon>
        <taxon>Pseudomonadota</taxon>
        <taxon>Alphaproteobacteria</taxon>
        <taxon>Hyphomicrobiales</taxon>
        <taxon>Pleomorphomonadaceae</taxon>
        <taxon>Oharaeibacter</taxon>
    </lineage>
</organism>
<reference evidence="1 2" key="1">
    <citation type="submission" date="2019-03" db="EMBL/GenBank/DDBJ databases">
        <title>Genomic Encyclopedia of Type Strains, Phase IV (KMG-IV): sequencing the most valuable type-strain genomes for metagenomic binning, comparative biology and taxonomic classification.</title>
        <authorList>
            <person name="Goeker M."/>
        </authorList>
    </citation>
    <scope>NUCLEOTIDE SEQUENCE [LARGE SCALE GENOMIC DNA]</scope>
    <source>
        <strain evidence="1 2">DSM 102969</strain>
    </source>
</reference>
<dbReference type="EMBL" id="SNXY01000006">
    <property type="protein sequence ID" value="TDP87115.1"/>
    <property type="molecule type" value="Genomic_DNA"/>
</dbReference>
<name>A0A4R6RLW4_9HYPH</name>
<accession>A0A4R6RLW4</accession>
<dbReference type="Proteomes" id="UP000294547">
    <property type="component" value="Unassembled WGS sequence"/>
</dbReference>
<gene>
    <name evidence="1" type="ORF">EDD54_1001</name>
</gene>
<keyword evidence="2" id="KW-1185">Reference proteome</keyword>
<protein>
    <submittedName>
        <fullName evidence="1">Formylmethanofuran dehydrogenase subunit B</fullName>
    </submittedName>
</protein>
<evidence type="ECO:0000313" key="2">
    <source>
        <dbReference type="Proteomes" id="UP000294547"/>
    </source>
</evidence>
<evidence type="ECO:0000313" key="1">
    <source>
        <dbReference type="EMBL" id="TDP87115.1"/>
    </source>
</evidence>
<dbReference type="OrthoDB" id="7914675at2"/>
<dbReference type="AlphaFoldDB" id="A0A4R6RLW4"/>
<proteinExistence type="predicted"/>
<sequence length="361" mass="36933">MSDLMTGPDAEAVGRAAALLARARQPAIAGLGTDVDGVRAALKLAARIGAMVDHAAVAHGRVELRTLADTGVMTTTPTEARHRADLVVLAGPGAVAFADHARAFADGGGLYPWRGARGVLCLGTGAARPAQMAFDGDVAAVGDGQPLDRLVALLSARLSERPVGDLGNGPDATALDAAVLQMKSAAFGVVVYDPADFDHVALDGLMALVRKLNAETRFTTLAVPAHHHGRGANLVAAWNTGDRLPIGLGRGYPEQDDWRFDVERAVAAREVDALLWIGALGPALPAWSGDVPTVALIHHGARDAAADVVIEVGVPGVTHAGVLADAVRDGFAYLEPRAPQSLPSVAAVVAAIEAAIAGGQP</sequence>
<dbReference type="RefSeq" id="WP_126536007.1">
    <property type="nucleotide sequence ID" value="NZ_BSPM01000008.1"/>
</dbReference>